<dbReference type="InterPro" id="IPR036291">
    <property type="entry name" value="NAD(P)-bd_dom_sf"/>
</dbReference>
<dbReference type="GO" id="GO:0044877">
    <property type="term" value="F:protein-containing complex binding"/>
    <property type="evidence" value="ECO:0007669"/>
    <property type="project" value="TreeGrafter"/>
</dbReference>
<dbReference type="Proteomes" id="UP000446768">
    <property type="component" value="Unassembled WGS sequence"/>
</dbReference>
<accession>A0A7X2LTG3</accession>
<gene>
    <name evidence="3" type="ORF">GJ700_14660</name>
</gene>
<feature type="transmembrane region" description="Helical" evidence="1">
    <location>
        <begin position="373"/>
        <end position="391"/>
    </location>
</feature>
<sequence>MRILLIGASGFIGRHLLHTLHRAGHDVTGAGRGAAPAGIDGPWRTLAMADLHHASAWLPAIEGFDAVIYGLGVFRAADHASYDRIHHAIPAALFVACEQADVRRVIYLSALGSDANAATPYWRSKGRGEDALRSGKLDYTIVRPSLVYGDDGASSRLFRALASLPVAALPAAGEVQPVHIDDLCDAIAALLRPEHRHVRKLDAVGPKPMPLPSYLEELRRGMQAGRALVLRIPMALAQLAAPLAALHPGSPVTPDALTMLKHGSTADASAMYTLLERTMRTPATFATPALRPDAVLAWTMPLARLALAVMWLWTAYVSWFAWPHEESLAWLAACGVPASLQTPMLAGASVLDAAIGCALLLRPRRWLWPAQAALVGGYTVIMSVCLPGFWLHPFGPLLKNLPILALLLLMWRLQGRK</sequence>
<feature type="domain" description="NAD(P)-binding" evidence="2">
    <location>
        <begin position="7"/>
        <end position="151"/>
    </location>
</feature>
<dbReference type="InterPro" id="IPR016040">
    <property type="entry name" value="NAD(P)-bd_dom"/>
</dbReference>
<comment type="caution">
    <text evidence="3">The sequence shown here is derived from an EMBL/GenBank/DDBJ whole genome shotgun (WGS) entry which is preliminary data.</text>
</comment>
<evidence type="ECO:0000259" key="2">
    <source>
        <dbReference type="Pfam" id="PF13460"/>
    </source>
</evidence>
<dbReference type="PANTHER" id="PTHR12126">
    <property type="entry name" value="NADH-UBIQUINONE OXIDOREDUCTASE 39 KDA SUBUNIT-RELATED"/>
    <property type="match status" value="1"/>
</dbReference>
<dbReference type="InterPro" id="IPR051207">
    <property type="entry name" value="ComplexI_NDUFA9_subunit"/>
</dbReference>
<evidence type="ECO:0000313" key="4">
    <source>
        <dbReference type="Proteomes" id="UP000446768"/>
    </source>
</evidence>
<name>A0A7X2LTG3_9BURK</name>
<dbReference type="Pfam" id="PF13781">
    <property type="entry name" value="DoxX_3"/>
    <property type="match status" value="1"/>
</dbReference>
<dbReference type="InterPro" id="IPR025695">
    <property type="entry name" value="DoxX-like"/>
</dbReference>
<dbReference type="EMBL" id="WKJJ01000008">
    <property type="protein sequence ID" value="MRV72948.1"/>
    <property type="molecule type" value="Genomic_DNA"/>
</dbReference>
<evidence type="ECO:0000313" key="3">
    <source>
        <dbReference type="EMBL" id="MRV72948.1"/>
    </source>
</evidence>
<dbReference type="AlphaFoldDB" id="A0A7X2LTG3"/>
<keyword evidence="1" id="KW-0472">Membrane</keyword>
<dbReference type="Pfam" id="PF13460">
    <property type="entry name" value="NAD_binding_10"/>
    <property type="match status" value="1"/>
</dbReference>
<feature type="transmembrane region" description="Helical" evidence="1">
    <location>
        <begin position="302"/>
        <end position="322"/>
    </location>
</feature>
<keyword evidence="1" id="KW-0812">Transmembrane</keyword>
<dbReference type="PANTHER" id="PTHR12126:SF11">
    <property type="entry name" value="NADH DEHYDROGENASE [UBIQUINONE] 1 ALPHA SUBCOMPLEX SUBUNIT 9, MITOCHONDRIAL"/>
    <property type="match status" value="1"/>
</dbReference>
<dbReference type="RefSeq" id="WP_154375031.1">
    <property type="nucleotide sequence ID" value="NZ_WKJJ01000008.1"/>
</dbReference>
<evidence type="ECO:0000256" key="1">
    <source>
        <dbReference type="SAM" id="Phobius"/>
    </source>
</evidence>
<keyword evidence="1" id="KW-1133">Transmembrane helix</keyword>
<proteinExistence type="predicted"/>
<protein>
    <submittedName>
        <fullName evidence="3">NAD(P)H-binding protein</fullName>
    </submittedName>
</protein>
<feature type="transmembrane region" description="Helical" evidence="1">
    <location>
        <begin position="342"/>
        <end position="361"/>
    </location>
</feature>
<dbReference type="SUPFAM" id="SSF51735">
    <property type="entry name" value="NAD(P)-binding Rossmann-fold domains"/>
    <property type="match status" value="1"/>
</dbReference>
<dbReference type="Gene3D" id="3.40.50.720">
    <property type="entry name" value="NAD(P)-binding Rossmann-like Domain"/>
    <property type="match status" value="1"/>
</dbReference>
<keyword evidence="4" id="KW-1185">Reference proteome</keyword>
<organism evidence="3 4">
    <name type="scientific">Pseudoduganella rivuli</name>
    <dbReference type="NCBI Taxonomy" id="2666085"/>
    <lineage>
        <taxon>Bacteria</taxon>
        <taxon>Pseudomonadati</taxon>
        <taxon>Pseudomonadota</taxon>
        <taxon>Betaproteobacteria</taxon>
        <taxon>Burkholderiales</taxon>
        <taxon>Oxalobacteraceae</taxon>
        <taxon>Telluria group</taxon>
        <taxon>Pseudoduganella</taxon>
    </lineage>
</organism>
<reference evidence="3 4" key="1">
    <citation type="submission" date="2019-11" db="EMBL/GenBank/DDBJ databases">
        <title>Novel species isolated from a subtropical stream in China.</title>
        <authorList>
            <person name="Lu H."/>
        </authorList>
    </citation>
    <scope>NUCLEOTIDE SEQUENCE [LARGE SCALE GENOMIC DNA]</scope>
    <source>
        <strain evidence="3 4">FT92W</strain>
    </source>
</reference>